<evidence type="ECO:0000256" key="7">
    <source>
        <dbReference type="ARBA" id="ARBA00022729"/>
    </source>
</evidence>
<dbReference type="GO" id="GO:0005886">
    <property type="term" value="C:plasma membrane"/>
    <property type="evidence" value="ECO:0007669"/>
    <property type="project" value="UniProtKB-SubCell"/>
</dbReference>
<comment type="subcellular location">
    <subcellularLocation>
        <location evidence="1">Cell membrane</location>
        <topology evidence="1">Single-pass type I membrane protein</topology>
    </subcellularLocation>
</comment>
<proteinExistence type="inferred from homology"/>
<feature type="transmembrane region" description="Helical" evidence="13">
    <location>
        <begin position="1141"/>
        <end position="1164"/>
    </location>
</feature>
<evidence type="ECO:0000256" key="2">
    <source>
        <dbReference type="ARBA" id="ARBA00009592"/>
    </source>
</evidence>
<accession>A0A2P5W2T1</accession>
<dbReference type="SMART" id="SM00369">
    <property type="entry name" value="LRR_TYP"/>
    <property type="match status" value="14"/>
</dbReference>
<dbReference type="Pfam" id="PF08263">
    <property type="entry name" value="LRRNT_2"/>
    <property type="match status" value="1"/>
</dbReference>
<dbReference type="FunFam" id="3.80.10.10:FF:000383">
    <property type="entry name" value="Leucine-rich repeat receptor protein kinase EMS1"/>
    <property type="match status" value="1"/>
</dbReference>
<dbReference type="FunFam" id="3.80.10.10:FF:000095">
    <property type="entry name" value="LRR receptor-like serine/threonine-protein kinase GSO1"/>
    <property type="match status" value="1"/>
</dbReference>
<dbReference type="OrthoDB" id="1600340at2759"/>
<evidence type="ECO:0000256" key="11">
    <source>
        <dbReference type="ARBA" id="ARBA00023170"/>
    </source>
</evidence>
<dbReference type="GO" id="GO:0007165">
    <property type="term" value="P:signal transduction"/>
    <property type="evidence" value="ECO:0007669"/>
    <property type="project" value="UniProtKB-ARBA"/>
</dbReference>
<feature type="transmembrane region" description="Helical" evidence="13">
    <location>
        <begin position="972"/>
        <end position="996"/>
    </location>
</feature>
<dbReference type="InterPro" id="IPR013210">
    <property type="entry name" value="LRR_N_plant-typ"/>
</dbReference>
<keyword evidence="8" id="KW-0677">Repeat</keyword>
<dbReference type="FunFam" id="3.80.10.10:FF:000111">
    <property type="entry name" value="LRR receptor-like serine/threonine-protein kinase ERECTA"/>
    <property type="match status" value="1"/>
</dbReference>
<evidence type="ECO:0000256" key="13">
    <source>
        <dbReference type="SAM" id="Phobius"/>
    </source>
</evidence>
<comment type="similarity">
    <text evidence="2">Belongs to the RLP family.</text>
</comment>
<dbReference type="InterPro" id="IPR032675">
    <property type="entry name" value="LRR_dom_sf"/>
</dbReference>
<evidence type="ECO:0000256" key="12">
    <source>
        <dbReference type="ARBA" id="ARBA00023180"/>
    </source>
</evidence>
<dbReference type="SUPFAM" id="SSF52058">
    <property type="entry name" value="L domain-like"/>
    <property type="match status" value="4"/>
</dbReference>
<evidence type="ECO:0000313" key="16">
    <source>
        <dbReference type="EMBL" id="PPR85377.1"/>
    </source>
</evidence>
<evidence type="ECO:0000256" key="1">
    <source>
        <dbReference type="ARBA" id="ARBA00004251"/>
    </source>
</evidence>
<dbReference type="Proteomes" id="UP000239757">
    <property type="component" value="Unassembled WGS sequence"/>
</dbReference>
<keyword evidence="7 14" id="KW-0732">Signal</keyword>
<dbReference type="PANTHER" id="PTHR48063:SF98">
    <property type="entry name" value="LRR RECEPTOR-LIKE SERINE_THREONINE-PROTEIN KINASE FLS2"/>
    <property type="match status" value="1"/>
</dbReference>
<name>A0A2P5W2T1_GOSBA</name>
<dbReference type="FunFam" id="3.80.10.10:FF:000041">
    <property type="entry name" value="LRR receptor-like serine/threonine-protein kinase ERECTA"/>
    <property type="match status" value="1"/>
</dbReference>
<keyword evidence="12" id="KW-0325">Glycoprotein</keyword>
<dbReference type="FunFam" id="3.80.10.10:FF:000722">
    <property type="entry name" value="Leucine-rich repeat receptor-like protein kinase"/>
    <property type="match status" value="1"/>
</dbReference>
<evidence type="ECO:0000256" key="6">
    <source>
        <dbReference type="ARBA" id="ARBA00022692"/>
    </source>
</evidence>
<keyword evidence="10 13" id="KW-0472">Membrane</keyword>
<evidence type="ECO:0000256" key="8">
    <source>
        <dbReference type="ARBA" id="ARBA00022737"/>
    </source>
</evidence>
<gene>
    <name evidence="16" type="ORF">GOBAR_AA35313</name>
</gene>
<keyword evidence="5" id="KW-0433">Leucine-rich repeat</keyword>
<dbReference type="PRINTS" id="PR00019">
    <property type="entry name" value="LEURICHRPT"/>
</dbReference>
<keyword evidence="9 13" id="KW-1133">Transmembrane helix</keyword>
<dbReference type="EMBL" id="KZ669427">
    <property type="protein sequence ID" value="PPR85377.1"/>
    <property type="molecule type" value="Genomic_DNA"/>
</dbReference>
<dbReference type="PROSITE" id="PS51450">
    <property type="entry name" value="LRR"/>
    <property type="match status" value="2"/>
</dbReference>
<evidence type="ECO:0000256" key="5">
    <source>
        <dbReference type="ARBA" id="ARBA00022614"/>
    </source>
</evidence>
<organism evidence="16 17">
    <name type="scientific">Gossypium barbadense</name>
    <name type="common">Sea Island cotton</name>
    <name type="synonym">Hibiscus barbadensis</name>
    <dbReference type="NCBI Taxonomy" id="3634"/>
    <lineage>
        <taxon>Eukaryota</taxon>
        <taxon>Viridiplantae</taxon>
        <taxon>Streptophyta</taxon>
        <taxon>Embryophyta</taxon>
        <taxon>Tracheophyta</taxon>
        <taxon>Spermatophyta</taxon>
        <taxon>Magnoliopsida</taxon>
        <taxon>eudicotyledons</taxon>
        <taxon>Gunneridae</taxon>
        <taxon>Pentapetalae</taxon>
        <taxon>rosids</taxon>
        <taxon>malvids</taxon>
        <taxon>Malvales</taxon>
        <taxon>Malvaceae</taxon>
        <taxon>Malvoideae</taxon>
        <taxon>Gossypium</taxon>
    </lineage>
</organism>
<feature type="chain" id="PRO_5015198640" description="Leucine-rich repeat-containing N-terminal plant-type domain-containing protein" evidence="14">
    <location>
        <begin position="31"/>
        <end position="1188"/>
    </location>
</feature>
<evidence type="ECO:0000256" key="4">
    <source>
        <dbReference type="ARBA" id="ARBA00022553"/>
    </source>
</evidence>
<evidence type="ECO:0000256" key="14">
    <source>
        <dbReference type="SAM" id="SignalP"/>
    </source>
</evidence>
<dbReference type="Gene3D" id="3.80.10.10">
    <property type="entry name" value="Ribonuclease Inhibitor"/>
    <property type="match status" value="4"/>
</dbReference>
<feature type="domain" description="Leucine-rich repeat-containing N-terminal plant-type" evidence="15">
    <location>
        <begin position="41"/>
        <end position="77"/>
    </location>
</feature>
<feature type="signal peptide" evidence="14">
    <location>
        <begin position="1"/>
        <end position="30"/>
    </location>
</feature>
<evidence type="ECO:0000256" key="10">
    <source>
        <dbReference type="ARBA" id="ARBA00023136"/>
    </source>
</evidence>
<reference evidence="16 17" key="1">
    <citation type="submission" date="2015-01" db="EMBL/GenBank/DDBJ databases">
        <title>Genome of allotetraploid Gossypium barbadense reveals genomic plasticity and fiber elongation in cotton evolution.</title>
        <authorList>
            <person name="Chen X."/>
            <person name="Liu X."/>
            <person name="Zhao B."/>
            <person name="Zheng H."/>
            <person name="Hu Y."/>
            <person name="Lu G."/>
            <person name="Yang C."/>
            <person name="Chen J."/>
            <person name="Shan C."/>
            <person name="Zhang L."/>
            <person name="Zhou Y."/>
            <person name="Wang L."/>
            <person name="Guo W."/>
            <person name="Bai Y."/>
            <person name="Ruan J."/>
            <person name="Shangguan X."/>
            <person name="Mao Y."/>
            <person name="Jiang J."/>
            <person name="Zhu Y."/>
            <person name="Lei J."/>
            <person name="Kang H."/>
            <person name="Chen S."/>
            <person name="He X."/>
            <person name="Wang R."/>
            <person name="Wang Y."/>
            <person name="Chen J."/>
            <person name="Wang L."/>
            <person name="Yu S."/>
            <person name="Wang B."/>
            <person name="Wei J."/>
            <person name="Song S."/>
            <person name="Lu X."/>
            <person name="Gao Z."/>
            <person name="Gu W."/>
            <person name="Deng X."/>
            <person name="Ma D."/>
            <person name="Wang S."/>
            <person name="Liang W."/>
            <person name="Fang L."/>
            <person name="Cai C."/>
            <person name="Zhu X."/>
            <person name="Zhou B."/>
            <person name="Zhang Y."/>
            <person name="Chen Z."/>
            <person name="Xu S."/>
            <person name="Zhu R."/>
            <person name="Wang S."/>
            <person name="Zhang T."/>
            <person name="Zhao G."/>
        </authorList>
    </citation>
    <scope>NUCLEOTIDE SEQUENCE [LARGE SCALE GENOMIC DNA]</scope>
    <source>
        <strain evidence="17">cv. Xinhai21</strain>
        <tissue evidence="16">Leaf</tissue>
    </source>
</reference>
<dbReference type="InterPro" id="IPR046956">
    <property type="entry name" value="RLP23-like"/>
</dbReference>
<keyword evidence="3" id="KW-1003">Cell membrane</keyword>
<dbReference type="Pfam" id="PF13855">
    <property type="entry name" value="LRR_8"/>
    <property type="match status" value="3"/>
</dbReference>
<sequence length="1188" mass="132279">MIMAGSMKVVVTSIFLALLIETSTFEYVCAANRNVSCPEVERQALLKLKQDLIDPSGRLASWGTNLNCCNWSGVICDNLTGNVIQLRLRNPLDPYNGFYIPSEAYAKMWFSGKINPSLLDLKHLRYLDLSGSNFGGIQIPEFLGSMHTLRYLNLSAAGFGGVVPPQLGNLTNLHVLDLHDFSSLVYAENLQWLSHLVKLKHLDLSSVNLSKASDWFQVTNTLPSLVEIHLSGCQLHRLPLQADVNFSSLSILDLSSNSFSNPLIPGWIFKLNSLLSLDLSHNNFQGQLPHGLRSLSSLRYLNLYWNNFKSAIPSWLYGLTSLEFLNLGSNYFHGSISNGFQNLTSLTTLDLSDNELTGAVPNSMGSLCSLKKIKLSGLHLSRDLSEILQALSSPGCLLNGLESLYLDSCEIFGHLTDRILLFKNLADLSLSRNSISGSIPASLGLLASLRTLDLSQNRVNGTLPESIGQLWKMEKLWLSHNMLEGVVSEVHFANLTRLRLFQASGNPLVLEASPEWVPPFQLGVMALSSWHLGPKFPSWLRSQRDFVYLDISVTGIIDTFPNWFWNLSTIYFSLNLSHNQIYGELPHRIGTSPVADLVYVDLSFNHFDGPLPCLSSKVNTLDLSSNLFSGPISNLLCCKMEEPYWLETLHLADNHLSGEIPDCWMNWPNMVSVDLENNSLSGVIPSSMGSLNLLQSLHLRKNNLSGVLPSSLQNCTSLLAIDLGENHFVGNIPGWIGEKLSDSIIISLGSNRFQGQIPDNLCSLSYLTILDLAHNNLSGTIPKCFMNLSAMAANQNSSNPISYAFGHFGTSLETLLLMIKGILLEYSSTLQLVTSMDLSDNNLAGEIPAGMTDLLGLRFLNLSNNQLKGRIPKNIGNLRLLESIDLSRNQLRGEIPPSMSALTFLSYLNLSENNLTGKIPSSTQLQSFDISSYDGNHLCGPPLLEICSTDATTSSDHNNNENNEGDGLEVDWLWFYASMAFGFVVGFWVVMGPLLFNKSWRFRYFRILERLEYKIRNGMTDLLGLRFLNLSNNQLKGRIPKNIGNLRLLESIDLSRNQLRGEIPPSMSALTFLSYLNLSENNLTGKIPSSTQLQSFDISSYDGNHLCGPPLLEICSTDATTSSDHNNNENNEGDGLEVDWLWFYASMAFGFVVGFWVVMGPLLFNKSWRFRYFRILERLEYKIRNGHR</sequence>
<dbReference type="InterPro" id="IPR003591">
    <property type="entry name" value="Leu-rich_rpt_typical-subtyp"/>
</dbReference>
<keyword evidence="11" id="KW-0675">Receptor</keyword>
<keyword evidence="6 13" id="KW-0812">Transmembrane</keyword>
<evidence type="ECO:0000256" key="9">
    <source>
        <dbReference type="ARBA" id="ARBA00022989"/>
    </source>
</evidence>
<protein>
    <recommendedName>
        <fullName evidence="15">Leucine-rich repeat-containing N-terminal plant-type domain-containing protein</fullName>
    </recommendedName>
</protein>
<keyword evidence="4" id="KW-0597">Phosphoprotein</keyword>
<dbReference type="AlphaFoldDB" id="A0A2P5W2T1"/>
<evidence type="ECO:0000256" key="3">
    <source>
        <dbReference type="ARBA" id="ARBA00022475"/>
    </source>
</evidence>
<evidence type="ECO:0000259" key="15">
    <source>
        <dbReference type="Pfam" id="PF08263"/>
    </source>
</evidence>
<dbReference type="InterPro" id="IPR001611">
    <property type="entry name" value="Leu-rich_rpt"/>
</dbReference>
<dbReference type="PANTHER" id="PTHR48063">
    <property type="entry name" value="LRR RECEPTOR-LIKE KINASE"/>
    <property type="match status" value="1"/>
</dbReference>
<evidence type="ECO:0000313" key="17">
    <source>
        <dbReference type="Proteomes" id="UP000239757"/>
    </source>
</evidence>
<dbReference type="Pfam" id="PF00560">
    <property type="entry name" value="LRR_1"/>
    <property type="match status" value="11"/>
</dbReference>